<name>M1DG93_SOLTU</name>
<dbReference type="Gramene" id="PGSC0003DMT400088573">
    <property type="protein sequence ID" value="PGSC0003DMT400088573"/>
    <property type="gene ID" value="PGSC0003DMG400038144"/>
</dbReference>
<evidence type="ECO:0000313" key="2">
    <source>
        <dbReference type="EnsemblPlants" id="PGSC0003DMT400088573"/>
    </source>
</evidence>
<dbReference type="AlphaFoldDB" id="M1DG93"/>
<accession>M1DG93</accession>
<feature type="compositionally biased region" description="Polar residues" evidence="1">
    <location>
        <begin position="43"/>
        <end position="52"/>
    </location>
</feature>
<dbReference type="EnsemblPlants" id="PGSC0003DMT400088573">
    <property type="protein sequence ID" value="PGSC0003DMT400088573"/>
    <property type="gene ID" value="PGSC0003DMG400038144"/>
</dbReference>
<organism evidence="2 3">
    <name type="scientific">Solanum tuberosum</name>
    <name type="common">Potato</name>
    <dbReference type="NCBI Taxonomy" id="4113"/>
    <lineage>
        <taxon>Eukaryota</taxon>
        <taxon>Viridiplantae</taxon>
        <taxon>Streptophyta</taxon>
        <taxon>Embryophyta</taxon>
        <taxon>Tracheophyta</taxon>
        <taxon>Spermatophyta</taxon>
        <taxon>Magnoliopsida</taxon>
        <taxon>eudicotyledons</taxon>
        <taxon>Gunneridae</taxon>
        <taxon>Pentapetalae</taxon>
        <taxon>asterids</taxon>
        <taxon>lamiids</taxon>
        <taxon>Solanales</taxon>
        <taxon>Solanaceae</taxon>
        <taxon>Solanoideae</taxon>
        <taxon>Solaneae</taxon>
        <taxon>Solanum</taxon>
    </lineage>
</organism>
<keyword evidence="3" id="KW-1185">Reference proteome</keyword>
<proteinExistence type="predicted"/>
<reference evidence="2" key="2">
    <citation type="submission" date="2015-06" db="UniProtKB">
        <authorList>
            <consortium name="EnsemblPlants"/>
        </authorList>
    </citation>
    <scope>IDENTIFICATION</scope>
    <source>
        <strain evidence="2">DM1-3 516 R44</strain>
    </source>
</reference>
<dbReference type="PaxDb" id="4113-PGSC0003DMT400088573"/>
<dbReference type="Proteomes" id="UP000011115">
    <property type="component" value="Unassembled WGS sequence"/>
</dbReference>
<reference evidence="3" key="1">
    <citation type="journal article" date="2011" name="Nature">
        <title>Genome sequence and analysis of the tuber crop potato.</title>
        <authorList>
            <consortium name="The Potato Genome Sequencing Consortium"/>
        </authorList>
    </citation>
    <scope>NUCLEOTIDE SEQUENCE [LARGE SCALE GENOMIC DNA]</scope>
    <source>
        <strain evidence="3">cv. DM1-3 516 R44</strain>
    </source>
</reference>
<sequence>MSDTTEDARAKKRELQQNEQARKASILDEESRQQRVREGALGASSSISTTEAMTAMRDDVSTTDGAVRVIDSTTENAVLEGTTEGGPSVDPAGSGKLDPPAY</sequence>
<feature type="region of interest" description="Disordered" evidence="1">
    <location>
        <begin position="1"/>
        <end position="102"/>
    </location>
</feature>
<protein>
    <submittedName>
        <fullName evidence="2">Uncharacterized protein</fullName>
    </submittedName>
</protein>
<feature type="compositionally biased region" description="Basic and acidic residues" evidence="1">
    <location>
        <begin position="1"/>
        <end position="38"/>
    </location>
</feature>
<evidence type="ECO:0000313" key="3">
    <source>
        <dbReference type="Proteomes" id="UP000011115"/>
    </source>
</evidence>
<evidence type="ECO:0000256" key="1">
    <source>
        <dbReference type="SAM" id="MobiDB-lite"/>
    </source>
</evidence>
<dbReference type="HOGENOM" id="CLU_028647_6_1_1"/>
<dbReference type="InParanoid" id="M1DG93"/>